<evidence type="ECO:0000313" key="8">
    <source>
        <dbReference type="Proteomes" id="UP000437017"/>
    </source>
</evidence>
<organism evidence="7 8">
    <name type="scientific">Balaenoptera physalus</name>
    <name type="common">Fin whale</name>
    <name type="synonym">Balaena physalus</name>
    <dbReference type="NCBI Taxonomy" id="9770"/>
    <lineage>
        <taxon>Eukaryota</taxon>
        <taxon>Metazoa</taxon>
        <taxon>Chordata</taxon>
        <taxon>Craniata</taxon>
        <taxon>Vertebrata</taxon>
        <taxon>Euteleostomi</taxon>
        <taxon>Mammalia</taxon>
        <taxon>Eutheria</taxon>
        <taxon>Laurasiatheria</taxon>
        <taxon>Artiodactyla</taxon>
        <taxon>Whippomorpha</taxon>
        <taxon>Cetacea</taxon>
        <taxon>Mysticeti</taxon>
        <taxon>Balaenopteridae</taxon>
        <taxon>Balaenoptera</taxon>
    </lineage>
</organism>
<comment type="function">
    <text evidence="1">E3 ubiquitin-protein ligase. Component of the ribosome quality control complex (RQC), a ribosome-associated complex that mediates ubiquitination and extraction of incompletely synthesized nascent chains for proteasomal degradation.</text>
</comment>
<accession>A0A643BUT1</accession>
<reference evidence="7 8" key="1">
    <citation type="journal article" date="2019" name="PLoS ONE">
        <title>Genomic analyses reveal an absence of contemporary introgressive admixture between fin whales and blue whales, despite known hybrids.</title>
        <authorList>
            <person name="Westbury M.V."/>
            <person name="Petersen B."/>
            <person name="Lorenzen E.D."/>
        </authorList>
    </citation>
    <scope>NUCLEOTIDE SEQUENCE [LARGE SCALE GENOMIC DNA]</scope>
    <source>
        <strain evidence="7">FinWhale-01</strain>
    </source>
</reference>
<evidence type="ECO:0000256" key="2">
    <source>
        <dbReference type="SAM" id="MobiDB-lite"/>
    </source>
</evidence>
<dbReference type="InterPro" id="IPR054476">
    <property type="entry name" value="Ltn1_N"/>
</dbReference>
<dbReference type="InterPro" id="IPR016024">
    <property type="entry name" value="ARM-type_fold"/>
</dbReference>
<dbReference type="GO" id="GO:0016567">
    <property type="term" value="P:protein ubiquitination"/>
    <property type="evidence" value="ECO:0007669"/>
    <property type="project" value="UniProtKB-UniPathway"/>
</dbReference>
<dbReference type="InterPro" id="IPR039795">
    <property type="entry name" value="LTN1/Rkr1"/>
</dbReference>
<dbReference type="GO" id="GO:1990116">
    <property type="term" value="P:ribosome-associated ubiquitin-dependent protein catabolic process"/>
    <property type="evidence" value="ECO:0007669"/>
    <property type="project" value="UniProtKB-UniRule"/>
</dbReference>
<dbReference type="Pfam" id="PF24618">
    <property type="entry name" value="LTN1_E3_ligase_5th"/>
    <property type="match status" value="1"/>
</dbReference>
<dbReference type="FunFam" id="1.25.10.10:FF:000396">
    <property type="entry name" value="E3 ubiquitin-protein ligase listerin isoform X1"/>
    <property type="match status" value="1"/>
</dbReference>
<dbReference type="InterPro" id="IPR056241">
    <property type="entry name" value="LTN1_HEAT_5th"/>
</dbReference>
<feature type="compositionally biased region" description="Basic and acidic residues" evidence="2">
    <location>
        <begin position="534"/>
        <end position="547"/>
    </location>
</feature>
<keyword evidence="1" id="KW-0833">Ubl conjugation pathway</keyword>
<dbReference type="Pfam" id="PF23009">
    <property type="entry name" value="UBC_like"/>
    <property type="match status" value="1"/>
</dbReference>
<dbReference type="GO" id="GO:0008270">
    <property type="term" value="F:zinc ion binding"/>
    <property type="evidence" value="ECO:0007669"/>
    <property type="project" value="UniProtKB-KW"/>
</dbReference>
<dbReference type="InterPro" id="IPR013083">
    <property type="entry name" value="Znf_RING/FYVE/PHD"/>
</dbReference>
<dbReference type="Pfam" id="PF22958">
    <property type="entry name" value="Ltn1_1st"/>
    <property type="match status" value="1"/>
</dbReference>
<proteinExistence type="inferred from homology"/>
<dbReference type="InterPro" id="IPR054477">
    <property type="entry name" value="LTN1_E3_ligase_6th"/>
</dbReference>
<feature type="compositionally biased region" description="Low complexity" evidence="2">
    <location>
        <begin position="548"/>
        <end position="557"/>
    </location>
</feature>
<feature type="domain" description="E3 ubiquitin-protein ligase listerin ubiquitin conjugating" evidence="5">
    <location>
        <begin position="1598"/>
        <end position="1682"/>
    </location>
</feature>
<feature type="domain" description="E3 ubiquitin-protein ligase listerin HEAT-repeats region" evidence="6">
    <location>
        <begin position="1191"/>
        <end position="1300"/>
    </location>
</feature>
<protein>
    <recommendedName>
        <fullName evidence="1">E3 ubiquitin-protein ligase listerin</fullName>
        <ecNumber evidence="1">2.3.2.27</ecNumber>
    </recommendedName>
    <alternativeName>
        <fullName evidence="1">RING-type E3 ubiquitin transferase listerin</fullName>
    </alternativeName>
</protein>
<dbReference type="InterPro" id="IPR054478">
    <property type="entry name" value="LTN1_UBC"/>
</dbReference>
<comment type="subunit">
    <text evidence="1">Component of the ribosome quality control complex (RQC).</text>
</comment>
<dbReference type="Gene3D" id="3.30.40.10">
    <property type="entry name" value="Zinc/RING finger domain, C3HC4 (zinc finger)"/>
    <property type="match status" value="1"/>
</dbReference>
<gene>
    <name evidence="7" type="ORF">E2I00_009608</name>
</gene>
<keyword evidence="1" id="KW-0863">Zinc-finger</keyword>
<evidence type="ECO:0000259" key="6">
    <source>
        <dbReference type="Pfam" id="PF24618"/>
    </source>
</evidence>
<keyword evidence="1" id="KW-0479">Metal-binding</keyword>
<evidence type="ECO:0000259" key="4">
    <source>
        <dbReference type="Pfam" id="PF22999"/>
    </source>
</evidence>
<keyword evidence="1" id="KW-0862">Zinc</keyword>
<evidence type="ECO:0000259" key="5">
    <source>
        <dbReference type="Pfam" id="PF23009"/>
    </source>
</evidence>
<comment type="catalytic activity">
    <reaction evidence="1">
        <text>S-ubiquitinyl-[E2 ubiquitin-conjugating enzyme]-L-cysteine + [acceptor protein]-L-lysine = [E2 ubiquitin-conjugating enzyme]-L-cysteine + N(6)-ubiquitinyl-[acceptor protein]-L-lysine.</text>
        <dbReference type="EC" id="2.3.2.27"/>
    </reaction>
</comment>
<dbReference type="EMBL" id="SGJD01004348">
    <property type="protein sequence ID" value="KAB0391664.1"/>
    <property type="molecule type" value="Genomic_DNA"/>
</dbReference>
<name>A0A643BUT1_BALPH</name>
<dbReference type="GO" id="GO:1990112">
    <property type="term" value="C:RQC complex"/>
    <property type="evidence" value="ECO:0007669"/>
    <property type="project" value="UniProtKB-UniRule"/>
</dbReference>
<dbReference type="Pfam" id="PF22999">
    <property type="entry name" value="LTN1_E3_ligase_6th"/>
    <property type="match status" value="1"/>
</dbReference>
<evidence type="ECO:0000256" key="1">
    <source>
        <dbReference type="RuleBase" id="RU367090"/>
    </source>
</evidence>
<evidence type="ECO:0000313" key="7">
    <source>
        <dbReference type="EMBL" id="KAB0391664.1"/>
    </source>
</evidence>
<sequence>MKGRCPATYGNRGPERLPRALGLNRHHGRLLQPRTSPVQDRRTCSYRTQLGGALGRFTHAPRLRRCAPEALAREGRRRGERWAVGQPSNSGRAAELLAKEQGTVPGFIGFGTFHSDLGYVPAIQGAEEIDSLVDSDFRMVLRKLSKKDVTTKLKASFIVFIKMAMQEFGTMCTERDTEIVKGVLPYWPRIFCKISLDHDRRVREATQQAFEKLILKVKKHLAPYLKSLMGYWLMAQCDTYTPAASAAKDAFEAAFPPSKQPEAIAFCKDEITSVLQDHLIKETPDTLSDPQTVPEEEREAKFYRVIRSAYFELVSALCQRTPQLMKDEASKVSPSVLLSIDDSDPIVCPALWEAVLYTLTTIESITDPKLDFFKNFLTSLVAGLSTERTKTSFSECSAVVSAFFECLRFIMQQNLGEEEIEEMLVNDQLIPFIDAVLKDPRLQDGQLFNHLAETLSSWEAKADLDKDDKTAYNLEKVLLNFWERLSEICVEKISEPEADVKSVLGVSNLLQVLQKPKSSLKLNKKNVGKVRFADEMPESNKENEKYVSSEGENSEGSELMAEPSLTHSCSDLISPLRKKPLEDLVCKLAEMSVNYVNEQKSEQHLRFLSTLLNSFSSSQVFKVLLGDEKQSIVKAKPLEIAKLAQKNPAIQFLYQKVIGWLNEYQRKDAGFLVDILYSALCCCDNHMERKAVLDDLIEVDLKWNSMLQVIEKACSSSDKHALVTPWLKGDILGEKLVTLADHLCNKDLESTVSSESYFSERWSLLSLVLSQHVKNDYLIGEVYVERIIVKLHETLSKAKKLSEAENNDSSVSFICDVAYNYFSSAKGCLLMPSSEDLLLTLFQLCAESKEKTHLPDFLISKLKNTWLSGVNLLVHQTGDTYRQSTFLRLSALWLKNQVQSSSLDITSLQVLLSAVDDLLNALLESEDTYLLGVYIGSVMPDNSEWEKMRQSLPMQWLHRPLLEGRLSLNYECFKTDFKEQDTKKLPSHLCTSALLNKMILVALKKEIVLENNELEKIKLLYSLQWYEELDNPPIFLTGFCEMLQKMNITYDNLCGLGNTSGLLQLLFNRSRENGTLWSLIIAKLILSRSVSSDEVKRHYRRKEGFFPLTEGNMHTIQSLCPFLSKEDRKEFIAQCIPALLAWTKEDVCSINGGFGHLAIFNSCLQTKSIDDGELLHGILKILITWKKDHEDIFLFSCNLSEILGVNIEIIRFLSLFLKYCSSPLAESEWDFIMCSMLAWLETTNENQTLYSVPLVQLFACVSCDLTCELSAFFDSTTLDTTGSLPVNLISEWKEFFSPGIHRESKDTSETSFQNAMLKPMCETLTYIPKDQLLSQKLPARLVAGQKTNLPEYLQTLLNTLAPLLLYRARPVQIAVYHMLYKLMPEFPQYDQDNLKSYGDEEEEPALSPPAALMSLLSTQEDLLENVLGCIPVGQIVTIKPLSEDFCYVLGYLLTWKLILTFFKAASSQLRALYSMYLRKTKSLNKLLYHLFRLMPENPTFAETAVELSNKDPKTFFTEELQLGIRDTSTLPYHIPHLACSVYHMTLKDLPAMVRLWWNSSEKRVFSIVDRFTSKYVSNVLSFQEISSVQTSTQLFNGMTVKARAATREVMATYTIEDIVIELIIQLPSNYPLGSITVESGKRVGVAVQQWRNWMLQLSTYLTHQNGSIMEGLALWKNNVDKRFEGVEDCMICFSVIHGFNYSLPKKACRTCKKKFHSACLVT</sequence>
<feature type="domain" description="E3 ubiquitin-protein ligase listerin N-terminal" evidence="3">
    <location>
        <begin position="133"/>
        <end position="309"/>
    </location>
</feature>
<dbReference type="GO" id="GO:0072344">
    <property type="term" value="P:rescue of stalled ribosome"/>
    <property type="evidence" value="ECO:0007669"/>
    <property type="project" value="UniProtKB-UniRule"/>
</dbReference>
<dbReference type="EC" id="2.3.2.27" evidence="1"/>
<dbReference type="GO" id="GO:0061630">
    <property type="term" value="F:ubiquitin protein ligase activity"/>
    <property type="evidence" value="ECO:0007669"/>
    <property type="project" value="UniProtKB-UniRule"/>
</dbReference>
<keyword evidence="1" id="KW-0808">Transferase</keyword>
<feature type="domain" description="E3 ubiquitin-protein ligase listerin HEAT repeat region" evidence="4">
    <location>
        <begin position="1354"/>
        <end position="1589"/>
    </location>
</feature>
<dbReference type="GO" id="GO:0043023">
    <property type="term" value="F:ribosomal large subunit binding"/>
    <property type="evidence" value="ECO:0007669"/>
    <property type="project" value="TreeGrafter"/>
</dbReference>
<keyword evidence="8" id="KW-1185">Reference proteome</keyword>
<comment type="caution">
    <text evidence="7">The sequence shown here is derived from an EMBL/GenBank/DDBJ whole genome shotgun (WGS) entry which is preliminary data.</text>
</comment>
<comment type="pathway">
    <text evidence="1">Protein modification; protein ubiquitination.</text>
</comment>
<evidence type="ECO:0000259" key="3">
    <source>
        <dbReference type="Pfam" id="PF22958"/>
    </source>
</evidence>
<comment type="similarity">
    <text evidence="1">Belongs to the LTN1 family.</text>
</comment>
<dbReference type="Proteomes" id="UP000437017">
    <property type="component" value="Unassembled WGS sequence"/>
</dbReference>
<dbReference type="PANTHER" id="PTHR12389">
    <property type="entry name" value="ZINC FINGER PROTEIN 294"/>
    <property type="match status" value="1"/>
</dbReference>
<dbReference type="PANTHER" id="PTHR12389:SF0">
    <property type="entry name" value="E3 UBIQUITIN-PROTEIN LIGASE LISTERIN"/>
    <property type="match status" value="1"/>
</dbReference>
<dbReference type="SUPFAM" id="SSF48371">
    <property type="entry name" value="ARM repeat"/>
    <property type="match status" value="1"/>
</dbReference>
<dbReference type="OrthoDB" id="6108at2759"/>
<dbReference type="GO" id="GO:0005829">
    <property type="term" value="C:cytosol"/>
    <property type="evidence" value="ECO:0007669"/>
    <property type="project" value="UniProtKB-UniRule"/>
</dbReference>
<feature type="region of interest" description="Disordered" evidence="2">
    <location>
        <begin position="534"/>
        <end position="557"/>
    </location>
</feature>
<dbReference type="UniPathway" id="UPA00143"/>